<dbReference type="InterPro" id="IPR036770">
    <property type="entry name" value="Ankyrin_rpt-contain_sf"/>
</dbReference>
<dbReference type="Proteomes" id="UP001591681">
    <property type="component" value="Unassembled WGS sequence"/>
</dbReference>
<reference evidence="6 7" key="1">
    <citation type="submission" date="2024-09" db="EMBL/GenBank/DDBJ databases">
        <title>A chromosome-level genome assembly of Gray's grenadier anchovy, Coilia grayii.</title>
        <authorList>
            <person name="Fu Z."/>
        </authorList>
    </citation>
    <scope>NUCLEOTIDE SEQUENCE [LARGE SCALE GENOMIC DNA]</scope>
    <source>
        <strain evidence="6">G4</strain>
        <tissue evidence="6">Muscle</tissue>
    </source>
</reference>
<keyword evidence="3 4" id="KW-0040">ANK repeat</keyword>
<evidence type="ECO:0000256" key="2">
    <source>
        <dbReference type="ARBA" id="ARBA00022737"/>
    </source>
</evidence>
<dbReference type="SUPFAM" id="SSF48403">
    <property type="entry name" value="Ankyrin repeat"/>
    <property type="match status" value="1"/>
</dbReference>
<gene>
    <name evidence="6" type="ORF">ACEWY4_016505</name>
</gene>
<comment type="similarity">
    <text evidence="1">Belongs to the ANKRD34 family.</text>
</comment>
<evidence type="ECO:0008006" key="8">
    <source>
        <dbReference type="Google" id="ProtNLM"/>
    </source>
</evidence>
<sequence>MAEPTTEGTQAVHTDGSPLLKAVYLSRLRLTRLLLEGGAYINESNDLGETPLMVACKSKHVDQQSVSKAKMVRYLLESGADANIQDKSGKTALMHACLERAGPEVVTQLLESGADPSLEDHSGSSALVHAVNAKDKDTLKMLMDACKAKGKEVIIITTDNTASGKQVTKQYLNVPPMGTLERWDQLNPPVLSCTSPSEIELQTSDNDANPHGAVSKQMFLFQDCNSVTISQPSSPCHQWGVPHKLLEKSAHLQRLNSEPWLQIPPYFLAQQQGLATSPIEDLPDISPEEELLFRSKQLAFNSGSLTRHWSIDLREAGGLSQVGKATGQVDGAVNRVSRQEFGLTPGRKMSFDGLSSSHSLSHPNLHAKTSTEPTPVDRDPDKSLPNLAVSSLRNIICRRNLGMDHYSSDSQLSFQNANSLEDVKGAVDRKRLVTSRSSTFVGSRESLEGSALAHVPKRPPGGLERKLSGVQLSDLPSHPRQGYLPPLNQHTLNPCTIGASATSVFPTNNRLGCGTLSGGKPCYPQASPGFLKDPKNRRMLLRRHSMQTEQIKQLGDFKEICGH</sequence>
<keyword evidence="2" id="KW-0677">Repeat</keyword>
<evidence type="ECO:0000256" key="1">
    <source>
        <dbReference type="ARBA" id="ARBA00010029"/>
    </source>
</evidence>
<evidence type="ECO:0000256" key="5">
    <source>
        <dbReference type="SAM" id="MobiDB-lite"/>
    </source>
</evidence>
<evidence type="ECO:0000256" key="3">
    <source>
        <dbReference type="ARBA" id="ARBA00023043"/>
    </source>
</evidence>
<feature type="repeat" description="ANK" evidence="4">
    <location>
        <begin position="47"/>
        <end position="87"/>
    </location>
</feature>
<dbReference type="Pfam" id="PF12796">
    <property type="entry name" value="Ank_2"/>
    <property type="match status" value="1"/>
</dbReference>
<dbReference type="PROSITE" id="PS50088">
    <property type="entry name" value="ANK_REPEAT"/>
    <property type="match status" value="3"/>
</dbReference>
<dbReference type="Gene3D" id="1.25.40.20">
    <property type="entry name" value="Ankyrin repeat-containing domain"/>
    <property type="match status" value="1"/>
</dbReference>
<feature type="region of interest" description="Disordered" evidence="5">
    <location>
        <begin position="352"/>
        <end position="385"/>
    </location>
</feature>
<feature type="repeat" description="ANK" evidence="4">
    <location>
        <begin position="88"/>
        <end position="121"/>
    </location>
</feature>
<evidence type="ECO:0000313" key="7">
    <source>
        <dbReference type="Proteomes" id="UP001591681"/>
    </source>
</evidence>
<organism evidence="6 7">
    <name type="scientific">Coilia grayii</name>
    <name type="common">Gray's grenadier anchovy</name>
    <dbReference type="NCBI Taxonomy" id="363190"/>
    <lineage>
        <taxon>Eukaryota</taxon>
        <taxon>Metazoa</taxon>
        <taxon>Chordata</taxon>
        <taxon>Craniata</taxon>
        <taxon>Vertebrata</taxon>
        <taxon>Euteleostomi</taxon>
        <taxon>Actinopterygii</taxon>
        <taxon>Neopterygii</taxon>
        <taxon>Teleostei</taxon>
        <taxon>Clupei</taxon>
        <taxon>Clupeiformes</taxon>
        <taxon>Clupeoidei</taxon>
        <taxon>Engraulidae</taxon>
        <taxon>Coilinae</taxon>
        <taxon>Coilia</taxon>
    </lineage>
</organism>
<accession>A0ABD1JKJ0</accession>
<feature type="repeat" description="ANK" evidence="4">
    <location>
        <begin position="14"/>
        <end position="46"/>
    </location>
</feature>
<evidence type="ECO:0000256" key="4">
    <source>
        <dbReference type="PROSITE-ProRule" id="PRU00023"/>
    </source>
</evidence>
<dbReference type="InterPro" id="IPR042637">
    <property type="entry name" value="AN34A/B/C"/>
</dbReference>
<proteinExistence type="inferred from homology"/>
<dbReference type="SMART" id="SM00248">
    <property type="entry name" value="ANK"/>
    <property type="match status" value="4"/>
</dbReference>
<dbReference type="PROSITE" id="PS50297">
    <property type="entry name" value="ANK_REP_REGION"/>
    <property type="match status" value="1"/>
</dbReference>
<dbReference type="PANTHER" id="PTHR24156:SF1">
    <property type="entry name" value="ANKYRIN REPEAT DOMAIN-CONTAINING PROTEIN 34B"/>
    <property type="match status" value="1"/>
</dbReference>
<evidence type="ECO:0000313" key="6">
    <source>
        <dbReference type="EMBL" id="KAL2087677.1"/>
    </source>
</evidence>
<dbReference type="InterPro" id="IPR002110">
    <property type="entry name" value="Ankyrin_rpt"/>
</dbReference>
<dbReference type="EMBL" id="JBHFQA010000014">
    <property type="protein sequence ID" value="KAL2087677.1"/>
    <property type="molecule type" value="Genomic_DNA"/>
</dbReference>
<comment type="caution">
    <text evidence="6">The sequence shown here is derived from an EMBL/GenBank/DDBJ whole genome shotgun (WGS) entry which is preliminary data.</text>
</comment>
<protein>
    <recommendedName>
        <fullName evidence="8">Ankyrin repeat domain-containing protein 34B</fullName>
    </recommendedName>
</protein>
<dbReference type="AlphaFoldDB" id="A0ABD1JKJ0"/>
<keyword evidence="7" id="KW-1185">Reference proteome</keyword>
<dbReference type="PANTHER" id="PTHR24156">
    <property type="entry name" value="ANK_REP_REGION DOMAIN-CONTAINING PROTEIN"/>
    <property type="match status" value="1"/>
</dbReference>
<name>A0ABD1JKJ0_9TELE</name>